<dbReference type="Pfam" id="PF00001">
    <property type="entry name" value="7tm_1"/>
    <property type="match status" value="1"/>
</dbReference>
<sequence length="340" mass="39325">MSLIFGTTVDSIVASDVMCLFQIGMIVCPTMVSIFSVGFIAIDRYIYIIHGLYYQRWINTTRVRIGILIIWLVAISIASLPAMGWTGLTFTNYRCWYIAVFPPALLVVVSIISLLVIIMVCVLYFLILHRAVKAVDDIRAFRETNHKIAYINKAFDDECKKYDEISETTVTITLSTNTLSGESCSEIEMHEIDNMESMTSMNDQPPGNHEPQWYRLIRKKMVKMRHYYRKARAVNSQPSKFKAVKTVIFVTACFVCTWAPYYVSIIVYVNCNILINGYVCIPIETLTLGPLYFLGVCNSLCDPVIYAWWHTGFKKSVKKIYWKYVWKIRIFRLHHGLFIR</sequence>
<keyword evidence="9 10" id="KW-0807">Transducer</keyword>
<dbReference type="PANTHER" id="PTHR24248:SF129">
    <property type="entry name" value="G-PROTEIN COUPLED RECEPTORS FAMILY 1 PROFILE DOMAIN-CONTAINING PROTEIN"/>
    <property type="match status" value="1"/>
</dbReference>
<evidence type="ECO:0000256" key="11">
    <source>
        <dbReference type="SAM" id="Phobius"/>
    </source>
</evidence>
<accession>A0ABQ7PZB6</accession>
<keyword evidence="5 11" id="KW-1133">Transmembrane helix</keyword>
<keyword evidence="8 10" id="KW-0675">Receptor</keyword>
<keyword evidence="3" id="KW-1003">Cell membrane</keyword>
<evidence type="ECO:0000313" key="14">
    <source>
        <dbReference type="Proteomes" id="UP000823941"/>
    </source>
</evidence>
<evidence type="ECO:0000259" key="12">
    <source>
        <dbReference type="PROSITE" id="PS50262"/>
    </source>
</evidence>
<comment type="similarity">
    <text evidence="2 10">Belongs to the G-protein coupled receptor 1 family.</text>
</comment>
<dbReference type="Proteomes" id="UP000823941">
    <property type="component" value="Chromosome 25"/>
</dbReference>
<evidence type="ECO:0000256" key="2">
    <source>
        <dbReference type="ARBA" id="ARBA00010663"/>
    </source>
</evidence>
<evidence type="ECO:0000256" key="6">
    <source>
        <dbReference type="ARBA" id="ARBA00023040"/>
    </source>
</evidence>
<feature type="transmembrane region" description="Helical" evidence="11">
    <location>
        <begin position="104"/>
        <end position="127"/>
    </location>
</feature>
<evidence type="ECO:0000256" key="7">
    <source>
        <dbReference type="ARBA" id="ARBA00023136"/>
    </source>
</evidence>
<evidence type="ECO:0000256" key="5">
    <source>
        <dbReference type="ARBA" id="ARBA00022989"/>
    </source>
</evidence>
<reference evidence="13 14" key="1">
    <citation type="submission" date="2021-06" db="EMBL/GenBank/DDBJ databases">
        <title>A haploid diamondback moth (Plutella xylostella L.) genome assembly resolves 31 chromosomes and identifies a diamide resistance mutation.</title>
        <authorList>
            <person name="Ward C.M."/>
            <person name="Perry K.D."/>
            <person name="Baker G."/>
            <person name="Powis K."/>
            <person name="Heckel D.G."/>
            <person name="Baxter S.W."/>
        </authorList>
    </citation>
    <scope>NUCLEOTIDE SEQUENCE [LARGE SCALE GENOMIC DNA]</scope>
    <source>
        <strain evidence="13 14">LV</strain>
        <tissue evidence="13">Single pupa</tissue>
    </source>
</reference>
<organism evidence="13 14">
    <name type="scientific">Plutella xylostella</name>
    <name type="common">Diamondback moth</name>
    <name type="synonym">Plutella maculipennis</name>
    <dbReference type="NCBI Taxonomy" id="51655"/>
    <lineage>
        <taxon>Eukaryota</taxon>
        <taxon>Metazoa</taxon>
        <taxon>Ecdysozoa</taxon>
        <taxon>Arthropoda</taxon>
        <taxon>Hexapoda</taxon>
        <taxon>Insecta</taxon>
        <taxon>Pterygota</taxon>
        <taxon>Neoptera</taxon>
        <taxon>Endopterygota</taxon>
        <taxon>Lepidoptera</taxon>
        <taxon>Glossata</taxon>
        <taxon>Ditrysia</taxon>
        <taxon>Yponomeutoidea</taxon>
        <taxon>Plutellidae</taxon>
        <taxon>Plutella</taxon>
    </lineage>
</organism>
<proteinExistence type="inferred from homology"/>
<evidence type="ECO:0000256" key="10">
    <source>
        <dbReference type="RuleBase" id="RU000688"/>
    </source>
</evidence>
<evidence type="ECO:0000256" key="1">
    <source>
        <dbReference type="ARBA" id="ARBA00004651"/>
    </source>
</evidence>
<keyword evidence="6 10" id="KW-0297">G-protein coupled receptor</keyword>
<dbReference type="InterPro" id="IPR000276">
    <property type="entry name" value="GPCR_Rhodpsn"/>
</dbReference>
<evidence type="ECO:0000313" key="13">
    <source>
        <dbReference type="EMBL" id="KAG7297840.1"/>
    </source>
</evidence>
<feature type="transmembrane region" description="Helical" evidence="11">
    <location>
        <begin position="20"/>
        <end position="42"/>
    </location>
</feature>
<protein>
    <recommendedName>
        <fullName evidence="12">G-protein coupled receptors family 1 profile domain-containing protein</fullName>
    </recommendedName>
</protein>
<keyword evidence="4 10" id="KW-0812">Transmembrane</keyword>
<evidence type="ECO:0000256" key="8">
    <source>
        <dbReference type="ARBA" id="ARBA00023170"/>
    </source>
</evidence>
<dbReference type="EMBL" id="JAHIBW010000025">
    <property type="protein sequence ID" value="KAG7297840.1"/>
    <property type="molecule type" value="Genomic_DNA"/>
</dbReference>
<feature type="domain" description="G-protein coupled receptors family 1 profile" evidence="12">
    <location>
        <begin position="1"/>
        <end position="306"/>
    </location>
</feature>
<keyword evidence="14" id="KW-1185">Reference proteome</keyword>
<evidence type="ECO:0000256" key="9">
    <source>
        <dbReference type="ARBA" id="ARBA00023224"/>
    </source>
</evidence>
<dbReference type="InterPro" id="IPR017452">
    <property type="entry name" value="GPCR_Rhodpsn_7TM"/>
</dbReference>
<dbReference type="PROSITE" id="PS50262">
    <property type="entry name" value="G_PROTEIN_RECEP_F1_2"/>
    <property type="match status" value="1"/>
</dbReference>
<comment type="subcellular location">
    <subcellularLocation>
        <location evidence="1">Cell membrane</location>
        <topology evidence="1">Multi-pass membrane protein</topology>
    </subcellularLocation>
</comment>
<dbReference type="PRINTS" id="PR00237">
    <property type="entry name" value="GPCRRHODOPSN"/>
</dbReference>
<dbReference type="CDD" id="cd00637">
    <property type="entry name" value="7tm_classA_rhodopsin-like"/>
    <property type="match status" value="1"/>
</dbReference>
<keyword evidence="7 11" id="KW-0472">Membrane</keyword>
<feature type="transmembrane region" description="Helical" evidence="11">
    <location>
        <begin position="63"/>
        <end position="84"/>
    </location>
</feature>
<dbReference type="PANTHER" id="PTHR24248">
    <property type="entry name" value="ADRENERGIC RECEPTOR-RELATED G-PROTEIN COUPLED RECEPTOR"/>
    <property type="match status" value="1"/>
</dbReference>
<dbReference type="Gene3D" id="1.20.1070.10">
    <property type="entry name" value="Rhodopsin 7-helix transmembrane proteins"/>
    <property type="match status" value="2"/>
</dbReference>
<comment type="caution">
    <text evidence="13">The sequence shown here is derived from an EMBL/GenBank/DDBJ whole genome shotgun (WGS) entry which is preliminary data.</text>
</comment>
<gene>
    <name evidence="13" type="ORF">JYU34_018583</name>
</gene>
<feature type="transmembrane region" description="Helical" evidence="11">
    <location>
        <begin position="247"/>
        <end position="269"/>
    </location>
</feature>
<evidence type="ECO:0000256" key="4">
    <source>
        <dbReference type="ARBA" id="ARBA00022692"/>
    </source>
</evidence>
<dbReference type="SUPFAM" id="SSF81321">
    <property type="entry name" value="Family A G protein-coupled receptor-like"/>
    <property type="match status" value="1"/>
</dbReference>
<name>A0ABQ7PZB6_PLUXY</name>
<dbReference type="PROSITE" id="PS00237">
    <property type="entry name" value="G_PROTEIN_RECEP_F1_1"/>
    <property type="match status" value="1"/>
</dbReference>
<evidence type="ECO:0000256" key="3">
    <source>
        <dbReference type="ARBA" id="ARBA00022475"/>
    </source>
</evidence>